<name>A0ABV1CX78_9FIRM</name>
<dbReference type="InterPro" id="IPR057309">
    <property type="entry name" value="PcsB_CC"/>
</dbReference>
<organism evidence="7 8">
    <name type="scientific">Megasphaera intestinihominis</name>
    <dbReference type="NCBI Taxonomy" id="3133159"/>
    <lineage>
        <taxon>Bacteria</taxon>
        <taxon>Bacillati</taxon>
        <taxon>Bacillota</taxon>
        <taxon>Negativicutes</taxon>
        <taxon>Veillonellales</taxon>
        <taxon>Veillonellaceae</taxon>
        <taxon>Megasphaera</taxon>
    </lineage>
</organism>
<dbReference type="SUPFAM" id="SSF51261">
    <property type="entry name" value="Duplicated hybrid motif"/>
    <property type="match status" value="1"/>
</dbReference>
<keyword evidence="2" id="KW-0175">Coiled coil</keyword>
<feature type="compositionally biased region" description="Low complexity" evidence="3">
    <location>
        <begin position="238"/>
        <end position="261"/>
    </location>
</feature>
<evidence type="ECO:0000256" key="4">
    <source>
        <dbReference type="SAM" id="SignalP"/>
    </source>
</evidence>
<keyword evidence="1 4" id="KW-0732">Signal</keyword>
<feature type="coiled-coil region" evidence="2">
    <location>
        <begin position="154"/>
        <end position="223"/>
    </location>
</feature>
<feature type="signal peptide" evidence="4">
    <location>
        <begin position="1"/>
        <end position="23"/>
    </location>
</feature>
<dbReference type="CDD" id="cd12797">
    <property type="entry name" value="M23_peptidase"/>
    <property type="match status" value="1"/>
</dbReference>
<evidence type="ECO:0000256" key="2">
    <source>
        <dbReference type="SAM" id="Coils"/>
    </source>
</evidence>
<dbReference type="Gene3D" id="6.10.250.3150">
    <property type="match status" value="1"/>
</dbReference>
<comment type="caution">
    <text evidence="7">The sequence shown here is derived from an EMBL/GenBank/DDBJ whole genome shotgun (WGS) entry which is preliminary data.</text>
</comment>
<dbReference type="InterPro" id="IPR011055">
    <property type="entry name" value="Dup_hybrid_motif"/>
</dbReference>
<feature type="chain" id="PRO_5045688902" evidence="4">
    <location>
        <begin position="24"/>
        <end position="390"/>
    </location>
</feature>
<feature type="region of interest" description="Disordered" evidence="3">
    <location>
        <begin position="228"/>
        <end position="264"/>
    </location>
</feature>
<dbReference type="PANTHER" id="PTHR21666:SF270">
    <property type="entry name" value="MUREIN HYDROLASE ACTIVATOR ENVC"/>
    <property type="match status" value="1"/>
</dbReference>
<evidence type="ECO:0000259" key="6">
    <source>
        <dbReference type="Pfam" id="PF24568"/>
    </source>
</evidence>
<reference evidence="7 8" key="1">
    <citation type="submission" date="2024-03" db="EMBL/GenBank/DDBJ databases">
        <title>Human intestinal bacterial collection.</title>
        <authorList>
            <person name="Pauvert C."/>
            <person name="Hitch T.C.A."/>
            <person name="Clavel T."/>
        </authorList>
    </citation>
    <scope>NUCLEOTIDE SEQUENCE [LARGE SCALE GENOMIC DNA]</scope>
    <source>
        <strain evidence="7 8">CLA-AA-H81</strain>
    </source>
</reference>
<sequence length="390" mass="42346">MVRKYIILAVTAALLSPCLLTFADDDLQGQLDDVQTRMAEQSEKKAQAQMVIDNVSDKLYEIQKSLEAAQGEYQTVTADLAATEEKIAATQAELDENRARLQKREKVFTKRIRDIYMHGQLSYLDVVLGAKDFSDFSNRLELLRRVVDADISLISDIRQERAAIEAAQKELEVQRDRQAQLRDEAKAKRDEIAAHKDEQQAVLYQAQNDKATAEKAYAEYQQASQSLGDKLRQRAAEEAAAQAAPPAPDSSDGSDSQPVSSGGTGAMIWPVNGVITSPYGYRTHPIFGTTIYHSGIDIGVDYGTPVQAADGGTVVEAGWISGYGYAVVIDHGNGLSTLYGHNQELAVSPGQAVSQGQVIAYAGSTGNSTGPHVHFEVRANGDPVDPQGYL</sequence>
<feature type="domain" description="M23ase beta-sheet core" evidence="5">
    <location>
        <begin position="292"/>
        <end position="386"/>
    </location>
</feature>
<gene>
    <name evidence="7" type="ORF">WMO23_06440</name>
</gene>
<dbReference type="Gene3D" id="2.70.70.10">
    <property type="entry name" value="Glucose Permease (Domain IIA)"/>
    <property type="match status" value="1"/>
</dbReference>
<feature type="domain" description="Peptidoglycan hydrolase PcsB coiled-coil" evidence="6">
    <location>
        <begin position="98"/>
        <end position="166"/>
    </location>
</feature>
<dbReference type="PANTHER" id="PTHR21666">
    <property type="entry name" value="PEPTIDASE-RELATED"/>
    <property type="match status" value="1"/>
</dbReference>
<dbReference type="Pfam" id="PF01551">
    <property type="entry name" value="Peptidase_M23"/>
    <property type="match status" value="1"/>
</dbReference>
<dbReference type="InterPro" id="IPR050570">
    <property type="entry name" value="Cell_wall_metabolism_enzyme"/>
</dbReference>
<protein>
    <submittedName>
        <fullName evidence="7">Peptidoglycan DD-metalloendopeptidase family protein</fullName>
    </submittedName>
</protein>
<proteinExistence type="predicted"/>
<evidence type="ECO:0000313" key="8">
    <source>
        <dbReference type="Proteomes" id="UP001433088"/>
    </source>
</evidence>
<evidence type="ECO:0000256" key="3">
    <source>
        <dbReference type="SAM" id="MobiDB-lite"/>
    </source>
</evidence>
<dbReference type="Proteomes" id="UP001433088">
    <property type="component" value="Unassembled WGS sequence"/>
</dbReference>
<evidence type="ECO:0000259" key="5">
    <source>
        <dbReference type="Pfam" id="PF01551"/>
    </source>
</evidence>
<keyword evidence="8" id="KW-1185">Reference proteome</keyword>
<dbReference type="RefSeq" id="WP_292108360.1">
    <property type="nucleotide sequence ID" value="NZ_JBBMEU010000031.1"/>
</dbReference>
<feature type="coiled-coil region" evidence="2">
    <location>
        <begin position="31"/>
        <end position="100"/>
    </location>
</feature>
<dbReference type="Pfam" id="PF24568">
    <property type="entry name" value="CC_PcsB"/>
    <property type="match status" value="1"/>
</dbReference>
<evidence type="ECO:0000256" key="1">
    <source>
        <dbReference type="ARBA" id="ARBA00022729"/>
    </source>
</evidence>
<evidence type="ECO:0000313" key="7">
    <source>
        <dbReference type="EMBL" id="MEQ2422370.1"/>
    </source>
</evidence>
<dbReference type="EMBL" id="JBBMEU010000031">
    <property type="protein sequence ID" value="MEQ2422370.1"/>
    <property type="molecule type" value="Genomic_DNA"/>
</dbReference>
<accession>A0ABV1CX78</accession>
<dbReference type="InterPro" id="IPR016047">
    <property type="entry name" value="M23ase_b-sheet_dom"/>
</dbReference>